<gene>
    <name evidence="4" type="ORF">HQ394_10740</name>
</gene>
<dbReference type="GO" id="GO:0004803">
    <property type="term" value="F:transposase activity"/>
    <property type="evidence" value="ECO:0007669"/>
    <property type="project" value="InterPro"/>
</dbReference>
<feature type="domain" description="Transposase IS116/IS110/IS902 C-terminal" evidence="3">
    <location>
        <begin position="203"/>
        <end position="287"/>
    </location>
</feature>
<dbReference type="GO" id="GO:0003677">
    <property type="term" value="F:DNA binding"/>
    <property type="evidence" value="ECO:0007669"/>
    <property type="project" value="InterPro"/>
</dbReference>
<dbReference type="EMBL" id="CP053923">
    <property type="protein sequence ID" value="QNT69713.1"/>
    <property type="molecule type" value="Genomic_DNA"/>
</dbReference>
<evidence type="ECO:0000313" key="5">
    <source>
        <dbReference type="Proteomes" id="UP000516369"/>
    </source>
</evidence>
<dbReference type="InterPro" id="IPR003346">
    <property type="entry name" value="Transposase_20"/>
</dbReference>
<dbReference type="PANTHER" id="PTHR33055:SF3">
    <property type="entry name" value="PUTATIVE TRANSPOSASE FOR IS117-RELATED"/>
    <property type="match status" value="1"/>
</dbReference>
<dbReference type="GO" id="GO:0006313">
    <property type="term" value="P:DNA transposition"/>
    <property type="evidence" value="ECO:0007669"/>
    <property type="project" value="InterPro"/>
</dbReference>
<protein>
    <submittedName>
        <fullName evidence="4">IS110 family transposase</fullName>
    </submittedName>
</protein>
<dbReference type="PANTHER" id="PTHR33055">
    <property type="entry name" value="TRANSPOSASE FOR INSERTION SEQUENCE ELEMENT IS1111A"/>
    <property type="match status" value="1"/>
</dbReference>
<organism evidence="4 5">
    <name type="scientific">Defluviicoccus vanus</name>
    <dbReference type="NCBI Taxonomy" id="111831"/>
    <lineage>
        <taxon>Bacteria</taxon>
        <taxon>Pseudomonadati</taxon>
        <taxon>Pseudomonadota</taxon>
        <taxon>Alphaproteobacteria</taxon>
        <taxon>Rhodospirillales</taxon>
        <taxon>Rhodospirillaceae</taxon>
        <taxon>Defluviicoccus</taxon>
    </lineage>
</organism>
<accession>A0A7H1N1X7</accession>
<evidence type="ECO:0000256" key="1">
    <source>
        <dbReference type="SAM" id="Coils"/>
    </source>
</evidence>
<reference evidence="4 5" key="1">
    <citation type="submission" date="2020-05" db="EMBL/GenBank/DDBJ databases">
        <title>Complete closed genome sequence of Defluviicoccus vanus.</title>
        <authorList>
            <person name="Bessarab I."/>
            <person name="Arumugam K."/>
            <person name="Maszenan A.M."/>
            <person name="Seviour R.J."/>
            <person name="Williams R.B."/>
        </authorList>
    </citation>
    <scope>NUCLEOTIDE SEQUENCE [LARGE SCALE GENOMIC DNA]</scope>
    <source>
        <strain evidence="4 5">Ben 114</strain>
    </source>
</reference>
<dbReference type="InterPro" id="IPR002525">
    <property type="entry name" value="Transp_IS110-like_N"/>
</dbReference>
<evidence type="ECO:0000313" key="4">
    <source>
        <dbReference type="EMBL" id="QNT69713.1"/>
    </source>
</evidence>
<keyword evidence="5" id="KW-1185">Reference proteome</keyword>
<proteinExistence type="predicted"/>
<dbReference type="NCBIfam" id="NF033542">
    <property type="entry name" value="transpos_IS110"/>
    <property type="match status" value="1"/>
</dbReference>
<evidence type="ECO:0000259" key="3">
    <source>
        <dbReference type="Pfam" id="PF02371"/>
    </source>
</evidence>
<evidence type="ECO:0000259" key="2">
    <source>
        <dbReference type="Pfam" id="PF01548"/>
    </source>
</evidence>
<dbReference type="Proteomes" id="UP000516369">
    <property type="component" value="Chromosome"/>
</dbReference>
<sequence>MQVIGVDVSKEKLHCAWLRDAVRRQSRPKSVANTADGHAALLAWTTRVTGAAAADVHIILEATGVYHEAAATFLHDAGCRVSVVNPLQVKRFAESLGVRTKTDRHDGLILALFGDALQPPAWAPPPADVRQLKALLGRLAALEQDHARELNRLETARAEPAPDAVLVSLQTMLDALAAEIGRLRQQVDDHLDSHPQLKEQRVLLESIPGIGIKLSLWFLTLFCGRSFASARQAAAFLGLVPVEFQSGSSVLKRPRLSKAGDARWRARLFLPAMVATRCNPLIRAQYQRLLDAGKSKMSALGAAMRKLVHIAFGVLKHNTPFNPNIAT</sequence>
<feature type="domain" description="Transposase IS110-like N-terminal" evidence="2">
    <location>
        <begin position="4"/>
        <end position="154"/>
    </location>
</feature>
<dbReference type="InterPro" id="IPR047650">
    <property type="entry name" value="Transpos_IS110"/>
</dbReference>
<feature type="coiled-coil region" evidence="1">
    <location>
        <begin position="132"/>
        <end position="193"/>
    </location>
</feature>
<dbReference type="Pfam" id="PF01548">
    <property type="entry name" value="DEDD_Tnp_IS110"/>
    <property type="match status" value="1"/>
</dbReference>
<keyword evidence="1" id="KW-0175">Coiled coil</keyword>
<name>A0A7H1N1X7_9PROT</name>
<dbReference type="AlphaFoldDB" id="A0A7H1N1X7"/>
<dbReference type="KEGG" id="dvn:HQ394_10740"/>
<dbReference type="RefSeq" id="WP_190260228.1">
    <property type="nucleotide sequence ID" value="NZ_CP053923.1"/>
</dbReference>
<dbReference type="Pfam" id="PF02371">
    <property type="entry name" value="Transposase_20"/>
    <property type="match status" value="1"/>
</dbReference>